<dbReference type="InterPro" id="IPR001680">
    <property type="entry name" value="WD40_rpt"/>
</dbReference>
<dbReference type="InterPro" id="IPR051983">
    <property type="entry name" value="WSB_SOCS-box_domain"/>
</dbReference>
<dbReference type="PANTHER" id="PTHR15622:SF2">
    <property type="entry name" value="U4_U6 SMALL NUCLEAR RIBONUCLEOPROTEIN PRP4"/>
    <property type="match status" value="1"/>
</dbReference>
<dbReference type="EnsemblMetazoa" id="BGLB020939-RA">
    <property type="protein sequence ID" value="BGLB020939-PA"/>
    <property type="gene ID" value="BGLB020939"/>
</dbReference>
<protein>
    <recommendedName>
        <fullName evidence="3">SOCS box domain-containing protein</fullName>
    </recommendedName>
</protein>
<gene>
    <name evidence="4" type="primary">106080351</name>
</gene>
<dbReference type="SMART" id="SM00320">
    <property type="entry name" value="WD40"/>
    <property type="match status" value="3"/>
</dbReference>
<dbReference type="VEuPathDB" id="VectorBase:BGLB020939"/>
<dbReference type="SMART" id="SM00253">
    <property type="entry name" value="SOCS"/>
    <property type="match status" value="1"/>
</dbReference>
<dbReference type="AlphaFoldDB" id="A0A2C9KL16"/>
<dbReference type="PANTHER" id="PTHR15622">
    <property type="entry name" value="WD40 REPEAT PROTEIN"/>
    <property type="match status" value="1"/>
</dbReference>
<keyword evidence="2" id="KW-0853">WD repeat</keyword>
<dbReference type="InterPro" id="IPR015943">
    <property type="entry name" value="WD40/YVTN_repeat-like_dom_sf"/>
</dbReference>
<organism evidence="4 5">
    <name type="scientific">Biomphalaria glabrata</name>
    <name type="common">Bloodfluke planorb</name>
    <name type="synonym">Freshwater snail</name>
    <dbReference type="NCBI Taxonomy" id="6526"/>
    <lineage>
        <taxon>Eukaryota</taxon>
        <taxon>Metazoa</taxon>
        <taxon>Spiralia</taxon>
        <taxon>Lophotrochozoa</taxon>
        <taxon>Mollusca</taxon>
        <taxon>Gastropoda</taxon>
        <taxon>Heterobranchia</taxon>
        <taxon>Euthyneura</taxon>
        <taxon>Panpulmonata</taxon>
        <taxon>Hygrophila</taxon>
        <taxon>Lymnaeoidea</taxon>
        <taxon>Planorbidae</taxon>
        <taxon>Biomphalaria</taxon>
    </lineage>
</organism>
<feature type="domain" description="SOCS box" evidence="3">
    <location>
        <begin position="393"/>
        <end position="439"/>
    </location>
</feature>
<dbReference type="GO" id="GO:0000209">
    <property type="term" value="P:protein polyubiquitination"/>
    <property type="evidence" value="ECO:0007669"/>
    <property type="project" value="TreeGrafter"/>
</dbReference>
<dbReference type="Proteomes" id="UP000076420">
    <property type="component" value="Unassembled WGS sequence"/>
</dbReference>
<dbReference type="STRING" id="6526.A0A2C9KL16"/>
<evidence type="ECO:0000313" key="5">
    <source>
        <dbReference type="Proteomes" id="UP000076420"/>
    </source>
</evidence>
<reference evidence="4" key="1">
    <citation type="submission" date="2020-05" db="UniProtKB">
        <authorList>
            <consortium name="EnsemblMetazoa"/>
        </authorList>
    </citation>
    <scope>IDENTIFICATION</scope>
    <source>
        <strain evidence="4">BB02</strain>
    </source>
</reference>
<evidence type="ECO:0000256" key="1">
    <source>
        <dbReference type="ARBA" id="ARBA00022786"/>
    </source>
</evidence>
<evidence type="ECO:0000256" key="2">
    <source>
        <dbReference type="PROSITE-ProRule" id="PRU00221"/>
    </source>
</evidence>
<dbReference type="Gene3D" id="2.130.10.10">
    <property type="entry name" value="YVTN repeat-like/Quinoprotein amine dehydrogenase"/>
    <property type="match status" value="1"/>
</dbReference>
<dbReference type="KEGG" id="bgt:106080351"/>
<dbReference type="PROSITE" id="PS50082">
    <property type="entry name" value="WD_REPEATS_2"/>
    <property type="match status" value="1"/>
</dbReference>
<dbReference type="SUPFAM" id="SSF50978">
    <property type="entry name" value="WD40 repeat-like"/>
    <property type="match status" value="1"/>
</dbReference>
<dbReference type="PROSITE" id="PS50294">
    <property type="entry name" value="WD_REPEATS_REGION"/>
    <property type="match status" value="1"/>
</dbReference>
<dbReference type="InterPro" id="IPR036036">
    <property type="entry name" value="SOCS_box-like_dom_sf"/>
</dbReference>
<dbReference type="RefSeq" id="XP_013097152.2">
    <property type="nucleotide sequence ID" value="XM_013241698.2"/>
</dbReference>
<dbReference type="OrthoDB" id="2013972at2759"/>
<dbReference type="InterPro" id="IPR036322">
    <property type="entry name" value="WD40_repeat_dom_sf"/>
</dbReference>
<dbReference type="GO" id="GO:0035556">
    <property type="term" value="P:intracellular signal transduction"/>
    <property type="evidence" value="ECO:0007669"/>
    <property type="project" value="InterPro"/>
</dbReference>
<dbReference type="Pfam" id="PF00400">
    <property type="entry name" value="WD40"/>
    <property type="match status" value="1"/>
</dbReference>
<evidence type="ECO:0000313" key="4">
    <source>
        <dbReference type="EnsemblMetazoa" id="BGLB020939-PA"/>
    </source>
</evidence>
<evidence type="ECO:0000259" key="3">
    <source>
        <dbReference type="PROSITE" id="PS50225"/>
    </source>
</evidence>
<dbReference type="SUPFAM" id="SSF158235">
    <property type="entry name" value="SOCS box-like"/>
    <property type="match status" value="1"/>
</dbReference>
<name>A0A2C9KL16_BIOGL</name>
<sequence>MGLDLSTVKQVLSVQSVSEGCLPLTPYVTFPKEQWPCDDKGLVTDFHALPDKLMQIVQNNHWYWWCDAQFVPFKDISLFTASSVYEPRPDRRWSHVSHMPNGKVVLYQLWSPDRIECNIYSRTNSTVFPRVCPHPLGELVAYCGTGEVVIMSDNGDPLYSRSRDLTNAVHVYCTVANNGISFACLKRGMGVFFLEHHHLDSTMMIHDTIRCNQICKEFVPLKTGNDCVACKFSPNSKQIAVSISTGILFVVKRCRLEKVCIICPDMIEQRLSSAESFDYDPRFPSEVLSLATKDNFIYTIHIPTADQLCSTQTVDLVDCLIYSHDGCLIAAGFHNFNITVYSSQDLAPFHEISMSSLCQDIVRVQRDYPSVLHLSFSQNAEHLASTSSDGHVRLWRIERMFSLQELCRDRILQSIPVYKVKQLNSIPDKIKDFIVYKYF</sequence>
<dbReference type="VEuPathDB" id="VectorBase:BGLAX_030284"/>
<dbReference type="PROSITE" id="PS50225">
    <property type="entry name" value="SOCS"/>
    <property type="match status" value="1"/>
</dbReference>
<feature type="repeat" description="WD" evidence="2">
    <location>
        <begin position="364"/>
        <end position="405"/>
    </location>
</feature>
<accession>A0A2C9KL16</accession>
<keyword evidence="1" id="KW-0833">Ubl conjugation pathway</keyword>
<proteinExistence type="predicted"/>
<dbReference type="InterPro" id="IPR001496">
    <property type="entry name" value="SOCS_box"/>
</dbReference>